<reference evidence="5 6" key="1">
    <citation type="submission" date="2020-09" db="EMBL/GenBank/DDBJ databases">
        <title>Sinomicrobium weinanense sp. nov., a halophilic bacteria isolated from saline-alkali soil.</title>
        <authorList>
            <person name="Wu P."/>
            <person name="Ren H."/>
            <person name="Mei Y."/>
            <person name="Liang Y."/>
            <person name="Chen Z."/>
        </authorList>
    </citation>
    <scope>NUCLEOTIDE SEQUENCE [LARGE SCALE GENOMIC DNA]</scope>
    <source>
        <strain evidence="5 6">FJxs</strain>
    </source>
</reference>
<dbReference type="PANTHER" id="PTHR12215:SF10">
    <property type="entry name" value="L-AMINOADIPATE-SEMIALDEHYDE DEHYDROGENASE-PHOSPHOPANTETHEINYL TRANSFERASE"/>
    <property type="match status" value="1"/>
</dbReference>
<evidence type="ECO:0000313" key="5">
    <source>
        <dbReference type="EMBL" id="MBC9795246.1"/>
    </source>
</evidence>
<sequence length="202" mass="23587">MNNRCFDQYLDLMPTTLKEKILRYRNWRDAHCSLLGKLLLLDALKDTGYGKLCLTELKYNVFGKPFFDENIDFNISHSGNFVVCVLTRDANIGIDIEEMKPVDKTHFESCWTTEEYEKIYTDDREDYDTFYNYWTKKEAIAKAIGKGLSLPMTSISVAGDRGIVTDHGKWYLKQLTFADNYVSHMACNKKWEGQIPVIRKEY</sequence>
<evidence type="ECO:0000256" key="2">
    <source>
        <dbReference type="ARBA" id="ARBA00022679"/>
    </source>
</evidence>
<organism evidence="5 6">
    <name type="scientific">Sinomicrobium weinanense</name>
    <dbReference type="NCBI Taxonomy" id="2842200"/>
    <lineage>
        <taxon>Bacteria</taxon>
        <taxon>Pseudomonadati</taxon>
        <taxon>Bacteroidota</taxon>
        <taxon>Flavobacteriia</taxon>
        <taxon>Flavobacteriales</taxon>
        <taxon>Flavobacteriaceae</taxon>
        <taxon>Sinomicrobium</taxon>
    </lineage>
</organism>
<evidence type="ECO:0000259" key="3">
    <source>
        <dbReference type="Pfam" id="PF01648"/>
    </source>
</evidence>
<dbReference type="PANTHER" id="PTHR12215">
    <property type="entry name" value="PHOSPHOPANTETHEINE TRANSFERASE"/>
    <property type="match status" value="1"/>
</dbReference>
<proteinExistence type="inferred from homology"/>
<feature type="domain" description="4'-phosphopantetheinyl transferase N-terminal" evidence="4">
    <location>
        <begin position="6"/>
        <end position="84"/>
    </location>
</feature>
<name>A0A926JQ83_9FLAO</name>
<evidence type="ECO:0000256" key="1">
    <source>
        <dbReference type="ARBA" id="ARBA00010990"/>
    </source>
</evidence>
<gene>
    <name evidence="5" type="ORF">IBL28_04655</name>
</gene>
<protein>
    <submittedName>
        <fullName evidence="5">4'-phosphopantetheinyl transferase superfamily protein</fullName>
    </submittedName>
</protein>
<dbReference type="GO" id="GO:0008897">
    <property type="term" value="F:holo-[acyl-carrier-protein] synthase activity"/>
    <property type="evidence" value="ECO:0007669"/>
    <property type="project" value="InterPro"/>
</dbReference>
<feature type="domain" description="4'-phosphopantetheinyl transferase" evidence="3">
    <location>
        <begin position="92"/>
        <end position="177"/>
    </location>
</feature>
<dbReference type="RefSeq" id="WP_187964402.1">
    <property type="nucleotide sequence ID" value="NZ_JACVDC010000008.1"/>
</dbReference>
<comment type="caution">
    <text evidence="5">The sequence shown here is derived from an EMBL/GenBank/DDBJ whole genome shotgun (WGS) entry which is preliminary data.</text>
</comment>
<dbReference type="InterPro" id="IPR037143">
    <property type="entry name" value="4-PPantetheinyl_Trfase_dom_sf"/>
</dbReference>
<dbReference type="Pfam" id="PF22624">
    <property type="entry name" value="AASDHPPT_N"/>
    <property type="match status" value="1"/>
</dbReference>
<evidence type="ECO:0000259" key="4">
    <source>
        <dbReference type="Pfam" id="PF22624"/>
    </source>
</evidence>
<dbReference type="InterPro" id="IPR050559">
    <property type="entry name" value="P-Pant_transferase_sf"/>
</dbReference>
<evidence type="ECO:0000313" key="6">
    <source>
        <dbReference type="Proteomes" id="UP000653730"/>
    </source>
</evidence>
<dbReference type="GO" id="GO:0000287">
    <property type="term" value="F:magnesium ion binding"/>
    <property type="evidence" value="ECO:0007669"/>
    <property type="project" value="InterPro"/>
</dbReference>
<keyword evidence="2 5" id="KW-0808">Transferase</keyword>
<dbReference type="EMBL" id="JACVDC010000008">
    <property type="protein sequence ID" value="MBC9795246.1"/>
    <property type="molecule type" value="Genomic_DNA"/>
</dbReference>
<dbReference type="GO" id="GO:0019878">
    <property type="term" value="P:lysine biosynthetic process via aminoadipic acid"/>
    <property type="evidence" value="ECO:0007669"/>
    <property type="project" value="TreeGrafter"/>
</dbReference>
<comment type="similarity">
    <text evidence="1">Belongs to the P-Pant transferase superfamily. Gsp/Sfp/HetI/AcpT family.</text>
</comment>
<accession>A0A926JQ83</accession>
<dbReference type="Pfam" id="PF01648">
    <property type="entry name" value="ACPS"/>
    <property type="match status" value="1"/>
</dbReference>
<dbReference type="Gene3D" id="3.90.470.20">
    <property type="entry name" value="4'-phosphopantetheinyl transferase domain"/>
    <property type="match status" value="2"/>
</dbReference>
<keyword evidence="6" id="KW-1185">Reference proteome</keyword>
<dbReference type="InterPro" id="IPR008278">
    <property type="entry name" value="4-PPantetheinyl_Trfase_dom"/>
</dbReference>
<dbReference type="InterPro" id="IPR055066">
    <property type="entry name" value="AASDHPPT_N"/>
</dbReference>
<dbReference type="GO" id="GO:0005829">
    <property type="term" value="C:cytosol"/>
    <property type="evidence" value="ECO:0007669"/>
    <property type="project" value="TreeGrafter"/>
</dbReference>
<dbReference type="SUPFAM" id="SSF56214">
    <property type="entry name" value="4'-phosphopantetheinyl transferase"/>
    <property type="match status" value="2"/>
</dbReference>
<dbReference type="Proteomes" id="UP000653730">
    <property type="component" value="Unassembled WGS sequence"/>
</dbReference>
<dbReference type="AlphaFoldDB" id="A0A926JQ83"/>